<name>A0A1N7N3X0_9FLAO</name>
<dbReference type="Pfam" id="PF17973">
    <property type="entry name" value="bMG10"/>
    <property type="match status" value="1"/>
</dbReference>
<dbReference type="InterPro" id="IPR051802">
    <property type="entry name" value="YfhM-like"/>
</dbReference>
<feature type="domain" description="Alpha-2-macroglobulin" evidence="3">
    <location>
        <begin position="1287"/>
        <end position="1377"/>
    </location>
</feature>
<dbReference type="InterPro" id="IPR041246">
    <property type="entry name" value="Bact_MG10"/>
</dbReference>
<organism evidence="5 6">
    <name type="scientific">Chryseobacterium piscicola</name>
    <dbReference type="NCBI Taxonomy" id="551459"/>
    <lineage>
        <taxon>Bacteria</taxon>
        <taxon>Pseudomonadati</taxon>
        <taxon>Bacteroidota</taxon>
        <taxon>Flavobacteriia</taxon>
        <taxon>Flavobacteriales</taxon>
        <taxon>Weeksellaceae</taxon>
        <taxon>Chryseobacterium group</taxon>
        <taxon>Chryseobacterium</taxon>
    </lineage>
</organism>
<protein>
    <submittedName>
        <fullName evidence="5">Alpha-2-macroglobulin family N-terminal region</fullName>
    </submittedName>
</protein>
<proteinExistence type="inferred from homology"/>
<dbReference type="SUPFAM" id="SSF48239">
    <property type="entry name" value="Terpenoid cyclases/Protein prenyltransferases"/>
    <property type="match status" value="1"/>
</dbReference>
<dbReference type="Pfam" id="PF01835">
    <property type="entry name" value="MG2"/>
    <property type="match status" value="1"/>
</dbReference>
<reference evidence="4 7" key="1">
    <citation type="submission" date="2016-11" db="EMBL/GenBank/DDBJ databases">
        <title>Whole genomes of Flavobacteriaceae.</title>
        <authorList>
            <person name="Stine C."/>
            <person name="Li C."/>
            <person name="Tadesse D."/>
        </authorList>
    </citation>
    <scope>NUCLEOTIDE SEQUENCE [LARGE SCALE GENOMIC DNA]</scope>
    <source>
        <strain evidence="4 7">DSM 21068</strain>
    </source>
</reference>
<accession>A0A1N7N3X0</accession>
<dbReference type="InterPro" id="IPR002890">
    <property type="entry name" value="MG2"/>
</dbReference>
<evidence type="ECO:0000313" key="6">
    <source>
        <dbReference type="Proteomes" id="UP000186246"/>
    </source>
</evidence>
<dbReference type="GO" id="GO:0004866">
    <property type="term" value="F:endopeptidase inhibitor activity"/>
    <property type="evidence" value="ECO:0007669"/>
    <property type="project" value="InterPro"/>
</dbReference>
<evidence type="ECO:0000259" key="2">
    <source>
        <dbReference type="SMART" id="SM01359"/>
    </source>
</evidence>
<dbReference type="STRING" id="551459.SAMN05421796_106183"/>
<dbReference type="Proteomes" id="UP000238314">
    <property type="component" value="Unassembled WGS sequence"/>
</dbReference>
<dbReference type="Pfam" id="PF00207">
    <property type="entry name" value="A2M"/>
    <property type="match status" value="1"/>
</dbReference>
<dbReference type="PANTHER" id="PTHR40094:SF1">
    <property type="entry name" value="UBIQUITIN DOMAIN-CONTAINING PROTEIN"/>
    <property type="match status" value="1"/>
</dbReference>
<dbReference type="Gene3D" id="1.50.10.20">
    <property type="match status" value="1"/>
</dbReference>
<sequence>MKLFLKIFCTLFLLHFTIGFSQIPPKPRLVKVKAIIPTVGGDYRPEKPKPTKPLSPRDSIQDEVRDVVYLGYYDWDEEDEEDEKEKIDPEEDMILVLRKKIEETKGLRKTLFRFYLANIYDSYINEYSYRITKTDITPLEKLSQDYKTWAIKDFDREIDRLYTEVLSDKKNLQNEKVELWKKLVEDTEFAKFKPTLYDFVATSYLQFLEKQPFSAGNENEKKIEIIKRELTDFHANDSDKSALLYLKSTFIKGNAQEQTKAYENLADTYLNEPFSAYLLEEAANLAKQENSEKNLVNAHRICTKAIEKVPASDWQNRCKILINEIENKSISIEIPERSLPGEYIPMKTTHTNVGEVKIGISKHSKNRNFEKEFFWENGRINHGLIYESNNNFNDQQFRINTFKLKNFTDYRTHQTTLAIPPLEEGIYLISVSNIENERKETFDIVVSDIYYIKRFEDDTKVDFQAIHSKTGKNIANSEYVMYQNLSDFTDKYHENKDNKVIKTGNGITDKNGIFSLPKSKDREYDNSIIYFPNLKKYVLLKSDYNEIRNDKQEETKTEESLLKDFIIYTDRAIYRPGQKVFYKGILKQEYYEKTKVLPKQKVLVKLFNNNQEELSKIEAVTNEFGSISGEFMLPSGGITGRYYFIMEAISGESDKKEVSSYKEFLVEEYKRPKFKVVVNPVKEAYKLGESVKVGGKAEAFSGANISGATVKYEVKRQRIYLWRYYYDDDYPNNENDTEIAHGETTTDNDGNFNISFTAEADSKSTGNKRSYQYIVSFYVTDINGESQNNKSIVTVGDLKAKIELSTPVKILQKDWESVKVSVNNLNNQKIAAKGNLTVTKLLGQDKILLPRFIEQNFRRNYNDYNNRILLYQHYEKEVFDVYFPYINYNLPDNSGKFKKEETVFSENFNTQNSENVVLNKNPQPGKYLIEAQTMVENDTISTFKIVEVLDNETFRNGNPVFVGINVDKPFYKVGEKATLTVFSDFEEGFVNYRFIRNNKKENYQQIAMKNGKADISFTVTDVDLKNKPYFEYDFIHDNDYISNKITFDVKENTNRELDITTQVFRDKMQPGNQEKWILTIKGKDKEKINAEVLAAMYDASLDQFAKNSYQFSHYIPQNDNYRYNYNYDYYDLSTNDFLTALVSTESADFSLSSGKFKIPSGEKYFPRPQVPTFEYTSIRKLRQYSYSTASMISADSSKNMEIQEVVVTGFASKKETKPTSLYVIDGKISNQNLNEDEIAETVFLNPTEAVALYGQQAANGIYVVTSNKAKQEELLKNVKARTNLSETAFFFPNLYTDADGNIKLEFTSPEALTQWKLLLFAHTKDLKTGSGEFLSKTQKELMVTPNTPRFLRQGDEILLSAKIDNLSENKVSGNAMLYLFDPETNKSLDAEFLNKENLTKIKIDAKLATEVIWKIKIPYNINSVSYKIIASTGKFSDGEESVLPVLTDRMLVTETFPIFIKEGQSKTYEMKSITTPTSTSAANFNLSVELTANPLWFAVMSVPYLRTFPHECSEQLFSRLYGNMLSSHILNSSPKIKKVFDEWNDKETPSNPLEANEELKNILISETPWLQNIKDKEKQMQELALFFNLNKMKKDLKKAQHDLVKRQNPDGSFSWFPGGSNDKTISGHILGGFGKLNKMLKDKSDAYFTNEIQKVIKNTIDYLDKDYYNQLIEDRKQSEKLDLADYSSYFYYRSFWTQEKEIPSELKKVLNELSKNYIANFEEYSLYHQAMITTFLQRYGYKEHAKNLVSILKKNAKTSEENGMYWENNFSGWYWYQAPVETQAMLIEAFAEATPEDEKSVEEMKIWLLKNKQPESWGTTRSTTEAVYALLNYGKSWLDAEKGISMKLGGENIYPETQTTKTSEAGFFKKSYFWEDITPEKGKLEITKTSPGVAWGGMHRLFYENIDKITSSNSSDVSIEKKLFVKTFEGNEAKLREITSENKLKVGDLVTVRMVIKTKKDMEYIHLKDMRGSGFEPVNVLSSYKWQNGAGYYESTKDTATNFFFSFLPKGTYVFEYQLKANNAGDFSNGITSFQNMYAPAMNAHSAGMRVKIERK</sequence>
<evidence type="ECO:0000313" key="4">
    <source>
        <dbReference type="EMBL" id="PQA93756.1"/>
    </source>
</evidence>
<dbReference type="Gene3D" id="2.60.40.1930">
    <property type="match status" value="1"/>
</dbReference>
<dbReference type="EMBL" id="FTOJ01000006">
    <property type="protein sequence ID" value="SIS93056.1"/>
    <property type="molecule type" value="Genomic_DNA"/>
</dbReference>
<dbReference type="Proteomes" id="UP000186246">
    <property type="component" value="Unassembled WGS sequence"/>
</dbReference>
<dbReference type="InterPro" id="IPR008930">
    <property type="entry name" value="Terpenoid_cyclase/PrenylTrfase"/>
</dbReference>
<reference evidence="6" key="2">
    <citation type="submission" date="2017-01" db="EMBL/GenBank/DDBJ databases">
        <authorList>
            <person name="Varghese N."/>
            <person name="Submissions S."/>
        </authorList>
    </citation>
    <scope>NUCLEOTIDE SEQUENCE [LARGE SCALE GENOMIC DNA]</scope>
    <source>
        <strain evidence="6">DSM 21068</strain>
    </source>
</reference>
<dbReference type="SMART" id="SM01359">
    <property type="entry name" value="A2M_N_2"/>
    <property type="match status" value="1"/>
</dbReference>
<evidence type="ECO:0000313" key="5">
    <source>
        <dbReference type="EMBL" id="SIS93056.1"/>
    </source>
</evidence>
<evidence type="ECO:0000313" key="7">
    <source>
        <dbReference type="Proteomes" id="UP000238314"/>
    </source>
</evidence>
<dbReference type="SMART" id="SM01360">
    <property type="entry name" value="A2M"/>
    <property type="match status" value="1"/>
</dbReference>
<keyword evidence="7" id="KW-1185">Reference proteome</keyword>
<feature type="domain" description="Alpha-2-macroglobulin bait region" evidence="2">
    <location>
        <begin position="962"/>
        <end position="1104"/>
    </location>
</feature>
<dbReference type="EMBL" id="MUGO01000012">
    <property type="protein sequence ID" value="PQA93756.1"/>
    <property type="molecule type" value="Genomic_DNA"/>
</dbReference>
<dbReference type="InterPro" id="IPR001599">
    <property type="entry name" value="Macroglobln_a2"/>
</dbReference>
<comment type="similarity">
    <text evidence="1">Belongs to the protease inhibitor I39 (alpha-2-macroglobulin) family. Bacterial alpha-2-macroglobulin subfamily.</text>
</comment>
<dbReference type="InterPro" id="IPR011625">
    <property type="entry name" value="A2M_N_BRD"/>
</dbReference>
<gene>
    <name evidence="4" type="ORF">B0A70_08165</name>
    <name evidence="5" type="ORF">SAMN05421796_106183</name>
</gene>
<dbReference type="Pfam" id="PF07703">
    <property type="entry name" value="A2M_BRD"/>
    <property type="match status" value="1"/>
</dbReference>
<evidence type="ECO:0000259" key="3">
    <source>
        <dbReference type="SMART" id="SM01360"/>
    </source>
</evidence>
<reference evidence="5" key="3">
    <citation type="submission" date="2017-01" db="EMBL/GenBank/DDBJ databases">
        <authorList>
            <person name="Mah S.A."/>
            <person name="Swanson W.J."/>
            <person name="Moy G.W."/>
            <person name="Vacquier V.D."/>
        </authorList>
    </citation>
    <scope>NUCLEOTIDE SEQUENCE [LARGE SCALE GENOMIC DNA]</scope>
    <source>
        <strain evidence="5">DSM 21068</strain>
    </source>
</reference>
<dbReference type="PANTHER" id="PTHR40094">
    <property type="entry name" value="ALPHA-2-MACROGLOBULIN HOMOLOG"/>
    <property type="match status" value="1"/>
</dbReference>
<evidence type="ECO:0000256" key="1">
    <source>
        <dbReference type="ARBA" id="ARBA00010556"/>
    </source>
</evidence>